<gene>
    <name evidence="1" type="ORF">EG242_04175</name>
</gene>
<sequence length="152" mass="16821">MKKSIFTLFVLGLIISCNKKESETTISADNTEIIASDTLANINDEHNSQNSLDWNGSYEATLPCADCTGIKTTITLIDNGTFNYVAEYLDKDYTAKDSGDIMWHSNGSVVHLKGKDINIKLKIVENGLVGLDTEGNEIDGPLKEHYNYKKLN</sequence>
<evidence type="ECO:0000313" key="1">
    <source>
        <dbReference type="EMBL" id="RRA96090.1"/>
    </source>
</evidence>
<dbReference type="EMBL" id="RQTJ01000005">
    <property type="protein sequence ID" value="RRA96090.1"/>
    <property type="molecule type" value="Genomic_DNA"/>
</dbReference>
<dbReference type="OrthoDB" id="5348860at2"/>
<evidence type="ECO:0000313" key="2">
    <source>
        <dbReference type="Proteomes" id="UP000268372"/>
    </source>
</evidence>
<dbReference type="InterPro" id="IPR007298">
    <property type="entry name" value="Cu-R_lipoprotein_NlpE"/>
</dbReference>
<organism evidence="1 2">
    <name type="scientific">Paenimyroides viscosum</name>
    <dbReference type="NCBI Taxonomy" id="2488729"/>
    <lineage>
        <taxon>Bacteria</taxon>
        <taxon>Pseudomonadati</taxon>
        <taxon>Bacteroidota</taxon>
        <taxon>Flavobacteriia</taxon>
        <taxon>Flavobacteriales</taxon>
        <taxon>Flavobacteriaceae</taxon>
        <taxon>Paenimyroides</taxon>
    </lineage>
</organism>
<dbReference type="AlphaFoldDB" id="A0A3P1B4M9"/>
<protein>
    <submittedName>
        <fullName evidence="1">Copper resistance protein NlpE</fullName>
    </submittedName>
</protein>
<dbReference type="RefSeq" id="WP_124898651.1">
    <property type="nucleotide sequence ID" value="NZ_RQTJ01000005.1"/>
</dbReference>
<accession>A0A3P1B4M9</accession>
<keyword evidence="2" id="KW-1185">Reference proteome</keyword>
<dbReference type="Pfam" id="PF04170">
    <property type="entry name" value="NlpE"/>
    <property type="match status" value="1"/>
</dbReference>
<reference evidence="1 2" key="1">
    <citation type="submission" date="2018-11" db="EMBL/GenBank/DDBJ databases">
        <title>Flavobacterium sp. nov., YIM 102796 draft genome.</title>
        <authorList>
            <person name="Li G."/>
            <person name="Jiang Y."/>
        </authorList>
    </citation>
    <scope>NUCLEOTIDE SEQUENCE [LARGE SCALE GENOMIC DNA]</scope>
    <source>
        <strain evidence="1 2">YIM 102796</strain>
    </source>
</reference>
<comment type="caution">
    <text evidence="1">The sequence shown here is derived from an EMBL/GenBank/DDBJ whole genome shotgun (WGS) entry which is preliminary data.</text>
</comment>
<proteinExistence type="predicted"/>
<dbReference type="Gene3D" id="2.40.128.640">
    <property type="match status" value="1"/>
</dbReference>
<dbReference type="PROSITE" id="PS51257">
    <property type="entry name" value="PROKAR_LIPOPROTEIN"/>
    <property type="match status" value="1"/>
</dbReference>
<name>A0A3P1B4M9_9FLAO</name>
<dbReference type="Proteomes" id="UP000268372">
    <property type="component" value="Unassembled WGS sequence"/>
</dbReference>